<sequence length="569" mass="67273">MNYHNSILLLIFNLFWCFIDGHQFPERSYKEIAALFNAYHENDERALIFVNLYITKAKDENDLKKLIRGYEEAIYYSAQSERKLLYADSAIISALRSRDVDHIARAYLGKGIIYYYNRRQYKPALEEYLIAFRYSKSSEDLYLKNKITYHLGMVKSYLGYYSEAAAHFKETAKYFGKKAKEDENITLRINNERGYFNSIYRLSTCYKHLRLYKQEDSLINIGLEQLQKRKEFLPELGLFRKGKGIQLLRQGRTDEAQEQLIASRDILSSARDQASLTTVYFYIGKLYWYKRDRIDAVNYFKKVDSLVNKFCFITPEIRSNYEYLINDAKSNRDKDRQLYYTGQLLKADSIINADFAMLSSRLYREYDTDTLIEEKNRLEKKHDKDLALIYISVGSGMLFSSYMIWRSRKRERRLTQKYSELLIKLKESENQQSVGGLTVNSEEKSLYSHDIIEDIRSKLKGFEDQKLFLNQNLTIPTVAKMLGSNRTHLSYVLNVHMGISFPSYIKELRIRYITKLLLEDSKYLNYSIDALAVECGMTNRQKFSSHFLEINGMRPIDFIRKRQQELRDS</sequence>
<feature type="transmembrane region" description="Helical" evidence="3">
    <location>
        <begin position="386"/>
        <end position="405"/>
    </location>
</feature>
<keyword evidence="2" id="KW-0175">Coiled coil</keyword>
<protein>
    <submittedName>
        <fullName evidence="5">AraC-type DNA-binding protein</fullName>
    </submittedName>
</protein>
<dbReference type="OrthoDB" id="5295174at2"/>
<feature type="domain" description="HTH araC/xylS-type" evidence="4">
    <location>
        <begin position="457"/>
        <end position="561"/>
    </location>
</feature>
<dbReference type="PANTHER" id="PTHR43280">
    <property type="entry name" value="ARAC-FAMILY TRANSCRIPTIONAL REGULATOR"/>
    <property type="match status" value="1"/>
</dbReference>
<keyword evidence="3" id="KW-0472">Membrane</keyword>
<dbReference type="AlphaFoldDB" id="A0A1M6UHV8"/>
<dbReference type="InterPro" id="IPR018060">
    <property type="entry name" value="HTH_AraC"/>
</dbReference>
<evidence type="ECO:0000259" key="4">
    <source>
        <dbReference type="PROSITE" id="PS01124"/>
    </source>
</evidence>
<evidence type="ECO:0000313" key="6">
    <source>
        <dbReference type="Proteomes" id="UP000184498"/>
    </source>
</evidence>
<keyword evidence="6" id="KW-1185">Reference proteome</keyword>
<gene>
    <name evidence="5" type="ORF">SAMN05444371_3295</name>
</gene>
<keyword evidence="3" id="KW-0812">Transmembrane</keyword>
<evidence type="ECO:0000256" key="2">
    <source>
        <dbReference type="SAM" id="Coils"/>
    </source>
</evidence>
<evidence type="ECO:0000313" key="5">
    <source>
        <dbReference type="EMBL" id="SHK68757.1"/>
    </source>
</evidence>
<evidence type="ECO:0000256" key="3">
    <source>
        <dbReference type="SAM" id="Phobius"/>
    </source>
</evidence>
<feature type="coiled-coil region" evidence="2">
    <location>
        <begin position="411"/>
        <end position="472"/>
    </location>
</feature>
<dbReference type="PANTHER" id="PTHR43280:SF29">
    <property type="entry name" value="ARAC-FAMILY TRANSCRIPTIONAL REGULATOR"/>
    <property type="match status" value="1"/>
</dbReference>
<keyword evidence="3" id="KW-1133">Transmembrane helix</keyword>
<keyword evidence="1 5" id="KW-0238">DNA-binding</keyword>
<dbReference type="GO" id="GO:0003700">
    <property type="term" value="F:DNA-binding transcription factor activity"/>
    <property type="evidence" value="ECO:0007669"/>
    <property type="project" value="InterPro"/>
</dbReference>
<organism evidence="5 6">
    <name type="scientific">Epilithonimonas mollis</name>
    <dbReference type="NCBI Taxonomy" id="216903"/>
    <lineage>
        <taxon>Bacteria</taxon>
        <taxon>Pseudomonadati</taxon>
        <taxon>Bacteroidota</taxon>
        <taxon>Flavobacteriia</taxon>
        <taxon>Flavobacteriales</taxon>
        <taxon>Weeksellaceae</taxon>
        <taxon>Chryseobacterium group</taxon>
        <taxon>Epilithonimonas</taxon>
    </lineage>
</organism>
<dbReference type="GO" id="GO:0043565">
    <property type="term" value="F:sequence-specific DNA binding"/>
    <property type="evidence" value="ECO:0007669"/>
    <property type="project" value="InterPro"/>
</dbReference>
<dbReference type="SMART" id="SM00342">
    <property type="entry name" value="HTH_ARAC"/>
    <property type="match status" value="1"/>
</dbReference>
<accession>A0A1M6UHV8</accession>
<dbReference type="Gene3D" id="1.10.10.60">
    <property type="entry name" value="Homeodomain-like"/>
    <property type="match status" value="2"/>
</dbReference>
<name>A0A1M6UHV8_9FLAO</name>
<dbReference type="STRING" id="216903.SAMN05444371_3295"/>
<evidence type="ECO:0000256" key="1">
    <source>
        <dbReference type="ARBA" id="ARBA00023125"/>
    </source>
</evidence>
<dbReference type="PROSITE" id="PS01124">
    <property type="entry name" value="HTH_ARAC_FAMILY_2"/>
    <property type="match status" value="1"/>
</dbReference>
<dbReference type="RefSeq" id="WP_073000173.1">
    <property type="nucleotide sequence ID" value="NZ_FRAM01000005.1"/>
</dbReference>
<proteinExistence type="predicted"/>
<dbReference type="Gene3D" id="1.25.40.10">
    <property type="entry name" value="Tetratricopeptide repeat domain"/>
    <property type="match status" value="1"/>
</dbReference>
<dbReference type="Pfam" id="PF12833">
    <property type="entry name" value="HTH_18"/>
    <property type="match status" value="1"/>
</dbReference>
<dbReference type="Proteomes" id="UP000184498">
    <property type="component" value="Unassembled WGS sequence"/>
</dbReference>
<dbReference type="InterPro" id="IPR011990">
    <property type="entry name" value="TPR-like_helical_dom_sf"/>
</dbReference>
<dbReference type="SUPFAM" id="SSF48452">
    <property type="entry name" value="TPR-like"/>
    <property type="match status" value="1"/>
</dbReference>
<dbReference type="EMBL" id="FRAM01000005">
    <property type="protein sequence ID" value="SHK68757.1"/>
    <property type="molecule type" value="Genomic_DNA"/>
</dbReference>
<reference evidence="6" key="1">
    <citation type="submission" date="2016-11" db="EMBL/GenBank/DDBJ databases">
        <authorList>
            <person name="Varghese N."/>
            <person name="Submissions S."/>
        </authorList>
    </citation>
    <scope>NUCLEOTIDE SEQUENCE [LARGE SCALE GENOMIC DNA]</scope>
    <source>
        <strain evidence="6">DSM 18016</strain>
    </source>
</reference>